<feature type="domain" description="HTH hxlR-type" evidence="4">
    <location>
        <begin position="10"/>
        <end position="104"/>
    </location>
</feature>
<dbReference type="PROSITE" id="PS51118">
    <property type="entry name" value="HTH_HXLR"/>
    <property type="match status" value="1"/>
</dbReference>
<keyword evidence="1" id="KW-0805">Transcription regulation</keyword>
<evidence type="ECO:0000256" key="1">
    <source>
        <dbReference type="ARBA" id="ARBA00023015"/>
    </source>
</evidence>
<dbReference type="Pfam" id="PF01638">
    <property type="entry name" value="HxlR"/>
    <property type="match status" value="1"/>
</dbReference>
<dbReference type="GO" id="GO:0003677">
    <property type="term" value="F:DNA binding"/>
    <property type="evidence" value="ECO:0007669"/>
    <property type="project" value="UniProtKB-KW"/>
</dbReference>
<gene>
    <name evidence="5" type="primary">hxlR_2</name>
    <name evidence="5" type="ORF">NCTC12858_01749</name>
</gene>
<evidence type="ECO:0000259" key="4">
    <source>
        <dbReference type="PROSITE" id="PS51118"/>
    </source>
</evidence>
<evidence type="ECO:0000313" key="5">
    <source>
        <dbReference type="EMBL" id="SQH73876.1"/>
    </source>
</evidence>
<evidence type="ECO:0000313" key="6">
    <source>
        <dbReference type="Proteomes" id="UP000249300"/>
    </source>
</evidence>
<dbReference type="InterPro" id="IPR002577">
    <property type="entry name" value="HTH_HxlR"/>
</dbReference>
<keyword evidence="2" id="KW-0238">DNA-binding</keyword>
<dbReference type="PANTHER" id="PTHR33204">
    <property type="entry name" value="TRANSCRIPTIONAL REGULATOR, MARR FAMILY"/>
    <property type="match status" value="1"/>
</dbReference>
<name>A0A2X4PIU8_9PORP</name>
<dbReference type="KEGG" id="pcre:NCTC12858_01749"/>
<evidence type="ECO:0000256" key="3">
    <source>
        <dbReference type="ARBA" id="ARBA00023163"/>
    </source>
</evidence>
<dbReference type="SUPFAM" id="SSF46785">
    <property type="entry name" value="Winged helix' DNA-binding domain"/>
    <property type="match status" value="1"/>
</dbReference>
<dbReference type="Gene3D" id="1.10.10.10">
    <property type="entry name" value="Winged helix-like DNA-binding domain superfamily/Winged helix DNA-binding domain"/>
    <property type="match status" value="1"/>
</dbReference>
<evidence type="ECO:0000256" key="2">
    <source>
        <dbReference type="ARBA" id="ARBA00023125"/>
    </source>
</evidence>
<organism evidence="5 6">
    <name type="scientific">Porphyromonas crevioricanis</name>
    <dbReference type="NCBI Taxonomy" id="393921"/>
    <lineage>
        <taxon>Bacteria</taxon>
        <taxon>Pseudomonadati</taxon>
        <taxon>Bacteroidota</taxon>
        <taxon>Bacteroidia</taxon>
        <taxon>Bacteroidales</taxon>
        <taxon>Porphyromonadaceae</taxon>
        <taxon>Porphyromonas</taxon>
    </lineage>
</organism>
<keyword evidence="6" id="KW-1185">Reference proteome</keyword>
<sequence>MERKISDTECPVRKSMQIFAGKWTLLIIFQINHRIIRYGELKRAIPGISEKMLIDELKFLCGKGLIKKKQYPEVPPRVEYSLTPLGEKVLPIIDEIAKFGMENL</sequence>
<reference evidence="5 6" key="1">
    <citation type="submission" date="2018-06" db="EMBL/GenBank/DDBJ databases">
        <authorList>
            <consortium name="Pathogen Informatics"/>
            <person name="Doyle S."/>
        </authorList>
    </citation>
    <scope>NUCLEOTIDE SEQUENCE [LARGE SCALE GENOMIC DNA]</scope>
    <source>
        <strain evidence="5 6">NCTC12858</strain>
    </source>
</reference>
<proteinExistence type="predicted"/>
<accession>A0A2X4PIU8</accession>
<dbReference type="InterPro" id="IPR036390">
    <property type="entry name" value="WH_DNA-bd_sf"/>
</dbReference>
<protein>
    <submittedName>
        <fullName evidence="5">HTH-type transcriptional activator hxlR</fullName>
    </submittedName>
</protein>
<keyword evidence="3" id="KW-0804">Transcription</keyword>
<dbReference type="RefSeq" id="WP_023940498.1">
    <property type="nucleotide sequence ID" value="NZ_LS483447.1"/>
</dbReference>
<dbReference type="Proteomes" id="UP000249300">
    <property type="component" value="Chromosome 1"/>
</dbReference>
<dbReference type="AlphaFoldDB" id="A0A2X4PIU8"/>
<dbReference type="InterPro" id="IPR036388">
    <property type="entry name" value="WH-like_DNA-bd_sf"/>
</dbReference>
<dbReference type="EMBL" id="LS483447">
    <property type="protein sequence ID" value="SQH73876.1"/>
    <property type="molecule type" value="Genomic_DNA"/>
</dbReference>